<keyword evidence="3" id="KW-1185">Reference proteome</keyword>
<evidence type="ECO:0000256" key="1">
    <source>
        <dbReference type="SAM" id="Phobius"/>
    </source>
</evidence>
<feature type="transmembrane region" description="Helical" evidence="1">
    <location>
        <begin position="52"/>
        <end position="73"/>
    </location>
</feature>
<keyword evidence="2" id="KW-0614">Plasmid</keyword>
<dbReference type="EMBL" id="AP027733">
    <property type="protein sequence ID" value="BDZ52402.1"/>
    <property type="molecule type" value="Genomic_DNA"/>
</dbReference>
<evidence type="ECO:0000313" key="3">
    <source>
        <dbReference type="Proteomes" id="UP001321486"/>
    </source>
</evidence>
<keyword evidence="1" id="KW-0472">Membrane</keyword>
<reference evidence="3" key="1">
    <citation type="journal article" date="2019" name="Int. J. Syst. Evol. Microbiol.">
        <title>The Global Catalogue of Microorganisms (GCM) 10K type strain sequencing project: providing services to taxonomists for standard genome sequencing and annotation.</title>
        <authorList>
            <consortium name="The Broad Institute Genomics Platform"/>
            <consortium name="The Broad Institute Genome Sequencing Center for Infectious Disease"/>
            <person name="Wu L."/>
            <person name="Ma J."/>
        </authorList>
    </citation>
    <scope>NUCLEOTIDE SEQUENCE [LARGE SCALE GENOMIC DNA]</scope>
    <source>
        <strain evidence="3">NBRC 108728</strain>
    </source>
</reference>
<sequence length="170" mass="17627">MRDTETLTQLSTTQARAASHHQRFQVLYFLAVILALYLGFMCVMLGTTIDGFPVMPVGLAFAAIAGAALGSFLRGALLVPKAQNAIYGLLSGDPEMASVIEGRAGGILIRAGKPAAGRLLLGVVADDGRLHVLGSVALIPGASVTSAESYATFEPAATEDAWPVTRSPLS</sequence>
<keyword evidence="1" id="KW-0812">Transmembrane</keyword>
<dbReference type="Proteomes" id="UP001321486">
    <property type="component" value="Plasmid pNBRC108728a"/>
</dbReference>
<organism evidence="2 3">
    <name type="scientific">Frondihabitans sucicola</name>
    <dbReference type="NCBI Taxonomy" id="1268041"/>
    <lineage>
        <taxon>Bacteria</taxon>
        <taxon>Bacillati</taxon>
        <taxon>Actinomycetota</taxon>
        <taxon>Actinomycetes</taxon>
        <taxon>Micrococcales</taxon>
        <taxon>Microbacteriaceae</taxon>
        <taxon>Frondihabitans</taxon>
    </lineage>
</organism>
<evidence type="ECO:0000313" key="2">
    <source>
        <dbReference type="EMBL" id="BDZ52402.1"/>
    </source>
</evidence>
<proteinExistence type="predicted"/>
<gene>
    <name evidence="2" type="ORF">GCM10025867_46430</name>
</gene>
<feature type="transmembrane region" description="Helical" evidence="1">
    <location>
        <begin position="26"/>
        <end position="46"/>
    </location>
</feature>
<name>A0ABM8GVA9_9MICO</name>
<dbReference type="RefSeq" id="WP_286347260.1">
    <property type="nucleotide sequence ID" value="NZ_AP027733.1"/>
</dbReference>
<keyword evidence="1" id="KW-1133">Transmembrane helix</keyword>
<protein>
    <submittedName>
        <fullName evidence="2">Uncharacterized protein</fullName>
    </submittedName>
</protein>
<geneLocation type="plasmid" evidence="2 3">
    <name>pNBRC108728a</name>
</geneLocation>
<accession>A0ABM8GVA9</accession>